<accession>A0A371FHQ3</accession>
<proteinExistence type="predicted"/>
<feature type="non-terminal residue" evidence="1">
    <location>
        <position position="1"/>
    </location>
</feature>
<reference evidence="1" key="1">
    <citation type="submission" date="2018-05" db="EMBL/GenBank/DDBJ databases">
        <title>Draft genome of Mucuna pruriens seed.</title>
        <authorList>
            <person name="Nnadi N.E."/>
            <person name="Vos R."/>
            <person name="Hasami M.H."/>
            <person name="Devisetty U.K."/>
            <person name="Aguiy J.C."/>
        </authorList>
    </citation>
    <scope>NUCLEOTIDE SEQUENCE [LARGE SCALE GENOMIC DNA]</scope>
    <source>
        <strain evidence="1">JCA_2017</strain>
    </source>
</reference>
<evidence type="ECO:0000313" key="2">
    <source>
        <dbReference type="Proteomes" id="UP000257109"/>
    </source>
</evidence>
<gene>
    <name evidence="1" type="ORF">CR513_41992</name>
</gene>
<comment type="caution">
    <text evidence="1">The sequence shown here is derived from an EMBL/GenBank/DDBJ whole genome shotgun (WGS) entry which is preliminary data.</text>
</comment>
<evidence type="ECO:0000313" key="1">
    <source>
        <dbReference type="EMBL" id="RDX77822.1"/>
    </source>
</evidence>
<dbReference type="EMBL" id="QJKJ01009059">
    <property type="protein sequence ID" value="RDX77822.1"/>
    <property type="molecule type" value="Genomic_DNA"/>
</dbReference>
<protein>
    <submittedName>
        <fullName evidence="1">Uncharacterized protein</fullName>
    </submittedName>
</protein>
<dbReference type="AlphaFoldDB" id="A0A371FHQ3"/>
<sequence>MVLMVKDIHIGKNVYNFFIECIDIDVGMPLKTLLLYQHILSMESKVKRERLSTLIHQYKLFRMINSETILDFAKALKTIDLTTLFRKLRGHKMRKRRALL</sequence>
<organism evidence="1 2">
    <name type="scientific">Mucuna pruriens</name>
    <name type="common">Velvet bean</name>
    <name type="synonym">Dolichos pruriens</name>
    <dbReference type="NCBI Taxonomy" id="157652"/>
    <lineage>
        <taxon>Eukaryota</taxon>
        <taxon>Viridiplantae</taxon>
        <taxon>Streptophyta</taxon>
        <taxon>Embryophyta</taxon>
        <taxon>Tracheophyta</taxon>
        <taxon>Spermatophyta</taxon>
        <taxon>Magnoliopsida</taxon>
        <taxon>eudicotyledons</taxon>
        <taxon>Gunneridae</taxon>
        <taxon>Pentapetalae</taxon>
        <taxon>rosids</taxon>
        <taxon>fabids</taxon>
        <taxon>Fabales</taxon>
        <taxon>Fabaceae</taxon>
        <taxon>Papilionoideae</taxon>
        <taxon>50 kb inversion clade</taxon>
        <taxon>NPAAA clade</taxon>
        <taxon>indigoferoid/millettioid clade</taxon>
        <taxon>Phaseoleae</taxon>
        <taxon>Mucuna</taxon>
    </lineage>
</organism>
<dbReference type="Proteomes" id="UP000257109">
    <property type="component" value="Unassembled WGS sequence"/>
</dbReference>
<name>A0A371FHQ3_MUCPR</name>
<keyword evidence="2" id="KW-1185">Reference proteome</keyword>